<sequence length="128" mass="13584">MNTSLKTIALASILAFGAAACSKGDKAEPKAPPVENAQPKGEFVKPVAPENKDSVNMLLPDFAQLVAQEGGSVVNIQAHRGRPCPLPKPRPMRHSKATTRFTSCLKSCGNSTPSRRKKTMTTAISARA</sequence>
<reference evidence="2" key="2">
    <citation type="journal article" date="2022" name="Res Sq">
        <title>Evolution of multicellular longitudinally dividing oral cavity symbionts (Neisseriaceae).</title>
        <authorList>
            <person name="Nyongesa S."/>
            <person name="Weber P."/>
            <person name="Bernet E."/>
            <person name="Pullido F."/>
            <person name="Nieckarz M."/>
            <person name="Delaby M."/>
            <person name="Nieves C."/>
            <person name="Viehboeck T."/>
            <person name="Krause N."/>
            <person name="Rivera-Millot A."/>
            <person name="Nakamura A."/>
            <person name="Vischer N."/>
            <person name="VanNieuwenhze M."/>
            <person name="Brun Y."/>
            <person name="Cava F."/>
            <person name="Bulgheresi S."/>
            <person name="Veyrier F."/>
        </authorList>
    </citation>
    <scope>NUCLEOTIDE SEQUENCE</scope>
    <source>
        <strain evidence="2">17694</strain>
    </source>
</reference>
<dbReference type="AlphaFoldDB" id="A0A8T9MYP7"/>
<reference evidence="2" key="1">
    <citation type="submission" date="2021-12" db="EMBL/GenBank/DDBJ databases">
        <authorList>
            <person name="Veyrier F.J."/>
        </authorList>
    </citation>
    <scope>NUCLEOTIDE SEQUENCE</scope>
    <source>
        <strain evidence="2">17694</strain>
    </source>
</reference>
<gene>
    <name evidence="2" type="ORF">LVJ77_05870</name>
</gene>
<accession>A0A8T9MYP7</accession>
<name>A0A8T9MYP7_9NEIS</name>
<evidence type="ECO:0000256" key="1">
    <source>
        <dbReference type="SAM" id="MobiDB-lite"/>
    </source>
</evidence>
<dbReference type="PROSITE" id="PS51257">
    <property type="entry name" value="PROKAR_LIPOPROTEIN"/>
    <property type="match status" value="1"/>
</dbReference>
<protein>
    <submittedName>
        <fullName evidence="2">Uncharacterized protein</fullName>
    </submittedName>
</protein>
<feature type="compositionally biased region" description="Polar residues" evidence="1">
    <location>
        <begin position="98"/>
        <end position="113"/>
    </location>
</feature>
<evidence type="ECO:0000313" key="2">
    <source>
        <dbReference type="EMBL" id="UOP05608.1"/>
    </source>
</evidence>
<dbReference type="Proteomes" id="UP000831534">
    <property type="component" value="Chromosome"/>
</dbReference>
<keyword evidence="3" id="KW-1185">Reference proteome</keyword>
<organism evidence="2 3">
    <name type="scientific">Conchiformibius kuhniae</name>
    <dbReference type="NCBI Taxonomy" id="211502"/>
    <lineage>
        <taxon>Bacteria</taxon>
        <taxon>Pseudomonadati</taxon>
        <taxon>Pseudomonadota</taxon>
        <taxon>Betaproteobacteria</taxon>
        <taxon>Neisseriales</taxon>
        <taxon>Neisseriaceae</taxon>
        <taxon>Conchiformibius</taxon>
    </lineage>
</organism>
<evidence type="ECO:0000313" key="3">
    <source>
        <dbReference type="Proteomes" id="UP000831534"/>
    </source>
</evidence>
<dbReference type="EMBL" id="CP091521">
    <property type="protein sequence ID" value="UOP05608.1"/>
    <property type="molecule type" value="Genomic_DNA"/>
</dbReference>
<proteinExistence type="predicted"/>
<feature type="region of interest" description="Disordered" evidence="1">
    <location>
        <begin position="78"/>
        <end position="128"/>
    </location>
</feature>